<reference evidence="1 2" key="1">
    <citation type="submission" date="2015-02" db="EMBL/GenBank/DDBJ databases">
        <title>Single-cell genomics of uncultivated deep-branching MTB reveals a conserved set of magnetosome genes.</title>
        <authorList>
            <person name="Kolinko S."/>
            <person name="Richter M."/>
            <person name="Glockner F.O."/>
            <person name="Brachmann A."/>
            <person name="Schuler D."/>
        </authorList>
    </citation>
    <scope>NUCLEOTIDE SEQUENCE [LARGE SCALE GENOMIC DNA]</scope>
    <source>
        <strain evidence="1">TM-1</strain>
    </source>
</reference>
<comment type="caution">
    <text evidence="1">The sequence shown here is derived from an EMBL/GenBank/DDBJ whole genome shotgun (WGS) entry which is preliminary data.</text>
</comment>
<gene>
    <name evidence="1" type="ORF">MBAV_000637</name>
</gene>
<dbReference type="AlphaFoldDB" id="A0A0F3H2J6"/>
<dbReference type="Gene3D" id="1.20.5.190">
    <property type="match status" value="1"/>
</dbReference>
<keyword evidence="2" id="KW-1185">Reference proteome</keyword>
<dbReference type="EMBL" id="LACI01000291">
    <property type="protein sequence ID" value="KJU87168.1"/>
    <property type="molecule type" value="Genomic_DNA"/>
</dbReference>
<accession>A0A0F3H2J6</accession>
<protein>
    <submittedName>
        <fullName evidence="1">Chordopoxvirus fusion protein</fullName>
    </submittedName>
</protein>
<dbReference type="Proteomes" id="UP000033423">
    <property type="component" value="Unassembled WGS sequence"/>
</dbReference>
<organism evidence="1 2">
    <name type="scientific">Candidatus Magnetobacterium bavaricum</name>
    <dbReference type="NCBI Taxonomy" id="29290"/>
    <lineage>
        <taxon>Bacteria</taxon>
        <taxon>Pseudomonadati</taxon>
        <taxon>Nitrospirota</taxon>
        <taxon>Thermodesulfovibrionia</taxon>
        <taxon>Thermodesulfovibrionales</taxon>
        <taxon>Candidatus Magnetobacteriaceae</taxon>
        <taxon>Candidatus Magnetobacterium</taxon>
    </lineage>
</organism>
<proteinExistence type="predicted"/>
<name>A0A0F3H2J6_9BACT</name>
<evidence type="ECO:0000313" key="2">
    <source>
        <dbReference type="Proteomes" id="UP000033423"/>
    </source>
</evidence>
<evidence type="ECO:0000313" key="1">
    <source>
        <dbReference type="EMBL" id="KJU87168.1"/>
    </source>
</evidence>
<sequence length="246" mass="27690">MSGRQCNIPTAIKEKVERMKKKNITKNGNNGNVSRSEFDEFKEMFVELKEMFLMLMQKQDSMAADISTLKTDVGTLKTDVGTLKTDVGTLKTDVISIRRNLGGLSNSVGYALENEAYRELPRFLRAKYGIDISERFIRTEVNGREINILGKGTRHGKQVLIAGEAKLRLQVFDAPASLSPQDTPAVPSKSEQVAKIFYQLEKNAEALRFEHNDIDIVSILITHFATKEFVEEASKKGVIVIQSFEW</sequence>